<dbReference type="InterPro" id="IPR012910">
    <property type="entry name" value="Plug_dom"/>
</dbReference>
<dbReference type="PANTHER" id="PTHR30069:SF29">
    <property type="entry name" value="HEMOGLOBIN AND HEMOGLOBIN-HAPTOGLOBIN-BINDING PROTEIN 1-RELATED"/>
    <property type="match status" value="1"/>
</dbReference>
<dbReference type="PANTHER" id="PTHR30069">
    <property type="entry name" value="TONB-DEPENDENT OUTER MEMBRANE RECEPTOR"/>
    <property type="match status" value="1"/>
</dbReference>
<dbReference type="Proteomes" id="UP000002297">
    <property type="component" value="Chromosome"/>
</dbReference>
<evidence type="ECO:0000256" key="2">
    <source>
        <dbReference type="ARBA" id="ARBA00022448"/>
    </source>
</evidence>
<organism evidence="15 16">
    <name type="scientific">Croceibacter atlanticus (strain ATCC BAA-628 / JCM 21780 / CIP 108009 / IAM 15332 / KCTC 12090 / HTCC2559)</name>
    <dbReference type="NCBI Taxonomy" id="216432"/>
    <lineage>
        <taxon>Bacteria</taxon>
        <taxon>Pseudomonadati</taxon>
        <taxon>Bacteroidota</taxon>
        <taxon>Flavobacteriia</taxon>
        <taxon>Flavobacteriales</taxon>
        <taxon>Flavobacteriaceae</taxon>
        <taxon>Croceibacter</taxon>
    </lineage>
</organism>
<keyword evidence="5 12" id="KW-0732">Signal</keyword>
<dbReference type="InterPro" id="IPR036942">
    <property type="entry name" value="Beta-barrel_TonB_sf"/>
</dbReference>
<gene>
    <name evidence="15" type="ordered locus">CA2559_06835</name>
</gene>
<keyword evidence="2 10" id="KW-0813">Transport</keyword>
<dbReference type="GeneID" id="89453145"/>
<evidence type="ECO:0000259" key="13">
    <source>
        <dbReference type="Pfam" id="PF00593"/>
    </source>
</evidence>
<feature type="domain" description="TonB-dependent receptor plug" evidence="14">
    <location>
        <begin position="121"/>
        <end position="230"/>
    </location>
</feature>
<keyword evidence="7 10" id="KW-0472">Membrane</keyword>
<reference evidence="15 16" key="1">
    <citation type="journal article" date="2010" name="J. Bacteriol.">
        <title>The complete genome sequence of Croceibacter atlanticus HTCC2559T.</title>
        <authorList>
            <person name="Oh H.M."/>
            <person name="Kang I."/>
            <person name="Ferriera S."/>
            <person name="Giovannoni S.J."/>
            <person name="Cho J.C."/>
        </authorList>
    </citation>
    <scope>NUCLEOTIDE SEQUENCE [LARGE SCALE GENOMIC DNA]</scope>
    <source>
        <strain evidence="16">ATCC BAA-628 / HTCC2559 / KCTC 12090</strain>
    </source>
</reference>
<evidence type="ECO:0000256" key="10">
    <source>
        <dbReference type="PROSITE-ProRule" id="PRU01360"/>
    </source>
</evidence>
<keyword evidence="8 15" id="KW-0675">Receptor</keyword>
<evidence type="ECO:0000313" key="15">
    <source>
        <dbReference type="EMBL" id="EAP88456.1"/>
    </source>
</evidence>
<evidence type="ECO:0000256" key="4">
    <source>
        <dbReference type="ARBA" id="ARBA00022692"/>
    </source>
</evidence>
<dbReference type="OrthoDB" id="9761152at2"/>
<evidence type="ECO:0000256" key="7">
    <source>
        <dbReference type="ARBA" id="ARBA00023136"/>
    </source>
</evidence>
<evidence type="ECO:0000256" key="3">
    <source>
        <dbReference type="ARBA" id="ARBA00022452"/>
    </source>
</evidence>
<dbReference type="GO" id="GO:0015344">
    <property type="term" value="F:siderophore uptake transmembrane transporter activity"/>
    <property type="evidence" value="ECO:0007669"/>
    <property type="project" value="TreeGrafter"/>
</dbReference>
<evidence type="ECO:0000256" key="12">
    <source>
        <dbReference type="SAM" id="SignalP"/>
    </source>
</evidence>
<keyword evidence="9 10" id="KW-0998">Cell outer membrane</keyword>
<keyword evidence="16" id="KW-1185">Reference proteome</keyword>
<dbReference type="HOGENOM" id="CLU_016805_0_0_10"/>
<dbReference type="SUPFAM" id="SSF56935">
    <property type="entry name" value="Porins"/>
    <property type="match status" value="1"/>
</dbReference>
<dbReference type="Pfam" id="PF00593">
    <property type="entry name" value="TonB_dep_Rec_b-barrel"/>
    <property type="match status" value="1"/>
</dbReference>
<dbReference type="InterPro" id="IPR000531">
    <property type="entry name" value="Beta-barrel_TonB"/>
</dbReference>
<feature type="domain" description="TonB-dependent receptor-like beta-barrel" evidence="13">
    <location>
        <begin position="376"/>
        <end position="867"/>
    </location>
</feature>
<dbReference type="STRING" id="216432.CA2559_06835"/>
<dbReference type="Gene3D" id="2.170.130.10">
    <property type="entry name" value="TonB-dependent receptor, plug domain"/>
    <property type="match status" value="1"/>
</dbReference>
<evidence type="ECO:0000256" key="1">
    <source>
        <dbReference type="ARBA" id="ARBA00004571"/>
    </source>
</evidence>
<dbReference type="PROSITE" id="PS52016">
    <property type="entry name" value="TONB_DEPENDENT_REC_3"/>
    <property type="match status" value="1"/>
</dbReference>
<keyword evidence="3 10" id="KW-1134">Transmembrane beta strand</keyword>
<sequence length="914" mass="100573">MKKLSLFFLFCLTALSFSFAQTTVTGKIYDGDSNAPLLGANIMDVSSGNGTITDFDGNFSLSVGSTSGELKISYVGYITKTVAYNVSEGKTSIGSVTLAPDEATLSEVVITTSGVVDLAKDRKTPVAVSTIRASEIRQKLGSQEFVEILNTTPSIYATKQGGGYGDSRVNIRGFDTQNSAVLINGVPINDMENGIVYWSNWAGLSDVASAIQVQRGLGSSKLAVSSVGGTINVVTRSADRSEGGFVSTSVGNNDYIKTLASYSTGLSESGWSGSFLFSRTAGDGYIDGTKFEGFNYFASVGYQPNENHGLEFTVTGAPQWHHQRSRASSIDAYIQYGGGEEPRIKYNEDWGFRNGEEYSFRRNFYHKPILSLNWDWTISDATKLTTTAYASFGRGGGTGEIGEINGRRQFALPRTDNGLIRVDDIVAYNSGQLVPDFSAQPRAQVNGLYLNNSDLNDNENNTNGITRRASINSHNWYGVLANLNNKLSDELTLDFGIDLRQYKGFHYRRVNDLLGGDAYQQTDNRNNPVDDAALSNIFFETYDADQPWWVFADIDDEEKIDYYNTGLVNWAGAFGQLEYTKDNISAFVQGAVSNQGFAREEFFGTTPAEKTDYENILGGNIKGGINWNINDNHNVFGNAGYYSKQPLFDAVYINFSNQLNPDLVNEQVVGFELGYGYRSRNFRANVNLYRTSWADRFESVSATFNEDTPDEIRGTANILGITQVHMGIEADARYRINEFIGVNGMISIGDWQYKDDVVATYFDNNQEPVVIDGESQSVLLPLDGVKVGDAAQFTASLGADVKLYKSLQVDANYRFADNLYAAFDASDVSEDGALKLPSYGLLDAGMSFSIPSFLGEKMTFRLNINNVLDEVYISESDTNRFAQEGDATYDGIATSNRVYFGFGRTWNASLRFDF</sequence>
<evidence type="ECO:0000313" key="16">
    <source>
        <dbReference type="Proteomes" id="UP000002297"/>
    </source>
</evidence>
<dbReference type="GO" id="GO:0009279">
    <property type="term" value="C:cell outer membrane"/>
    <property type="evidence" value="ECO:0007669"/>
    <property type="project" value="UniProtKB-SubCell"/>
</dbReference>
<comment type="subcellular location">
    <subcellularLocation>
        <location evidence="1 10">Cell outer membrane</location>
        <topology evidence="1 10">Multi-pass membrane protein</topology>
    </subcellularLocation>
</comment>
<keyword evidence="4 10" id="KW-0812">Transmembrane</keyword>
<evidence type="ECO:0000256" key="11">
    <source>
        <dbReference type="RuleBase" id="RU003357"/>
    </source>
</evidence>
<evidence type="ECO:0000256" key="8">
    <source>
        <dbReference type="ARBA" id="ARBA00023170"/>
    </source>
</evidence>
<keyword evidence="6 11" id="KW-0798">TonB box</keyword>
<feature type="chain" id="PRO_5002660557" evidence="12">
    <location>
        <begin position="21"/>
        <end position="914"/>
    </location>
</feature>
<dbReference type="Pfam" id="PF07715">
    <property type="entry name" value="Plug"/>
    <property type="match status" value="1"/>
</dbReference>
<dbReference type="Gene3D" id="2.60.40.1120">
    <property type="entry name" value="Carboxypeptidase-like, regulatory domain"/>
    <property type="match status" value="1"/>
</dbReference>
<dbReference type="AlphaFoldDB" id="A3U889"/>
<dbReference type="Pfam" id="PF13715">
    <property type="entry name" value="CarbopepD_reg_2"/>
    <property type="match status" value="1"/>
</dbReference>
<accession>A3U889</accession>
<evidence type="ECO:0000256" key="6">
    <source>
        <dbReference type="ARBA" id="ARBA00023077"/>
    </source>
</evidence>
<comment type="similarity">
    <text evidence="10 11">Belongs to the TonB-dependent receptor family.</text>
</comment>
<dbReference type="KEGG" id="cat:CA2559_06835"/>
<feature type="signal peptide" evidence="12">
    <location>
        <begin position="1"/>
        <end position="20"/>
    </location>
</feature>
<proteinExistence type="inferred from homology"/>
<dbReference type="EMBL" id="CP002046">
    <property type="protein sequence ID" value="EAP88456.1"/>
    <property type="molecule type" value="Genomic_DNA"/>
</dbReference>
<dbReference type="InterPro" id="IPR037066">
    <property type="entry name" value="Plug_dom_sf"/>
</dbReference>
<protein>
    <submittedName>
        <fullName evidence="15">Putative TonB-dependent outer membrane receptor protein</fullName>
    </submittedName>
</protein>
<dbReference type="InterPro" id="IPR039426">
    <property type="entry name" value="TonB-dep_rcpt-like"/>
</dbReference>
<dbReference type="SUPFAM" id="SSF49464">
    <property type="entry name" value="Carboxypeptidase regulatory domain-like"/>
    <property type="match status" value="1"/>
</dbReference>
<evidence type="ECO:0000256" key="9">
    <source>
        <dbReference type="ARBA" id="ARBA00023237"/>
    </source>
</evidence>
<evidence type="ECO:0000259" key="14">
    <source>
        <dbReference type="Pfam" id="PF07715"/>
    </source>
</evidence>
<dbReference type="eggNOG" id="COG4772">
    <property type="taxonomic scope" value="Bacteria"/>
</dbReference>
<dbReference type="GO" id="GO:0044718">
    <property type="term" value="P:siderophore transmembrane transport"/>
    <property type="evidence" value="ECO:0007669"/>
    <property type="project" value="TreeGrafter"/>
</dbReference>
<dbReference type="InterPro" id="IPR008969">
    <property type="entry name" value="CarboxyPept-like_regulatory"/>
</dbReference>
<name>A3U889_CROAH</name>
<evidence type="ECO:0000256" key="5">
    <source>
        <dbReference type="ARBA" id="ARBA00022729"/>
    </source>
</evidence>
<dbReference type="RefSeq" id="WP_013187124.1">
    <property type="nucleotide sequence ID" value="NC_014230.1"/>
</dbReference>
<dbReference type="Gene3D" id="2.40.170.20">
    <property type="entry name" value="TonB-dependent receptor, beta-barrel domain"/>
    <property type="match status" value="1"/>
</dbReference>